<dbReference type="PANTHER" id="PTHR43847">
    <property type="entry name" value="BLL3993 PROTEIN"/>
    <property type="match status" value="1"/>
</dbReference>
<evidence type="ECO:0000256" key="4">
    <source>
        <dbReference type="ARBA" id="ARBA00023136"/>
    </source>
</evidence>
<dbReference type="InterPro" id="IPR007269">
    <property type="entry name" value="ICMT_MeTrfase"/>
</dbReference>
<gene>
    <name evidence="6" type="ORF">SAMN05421790_101465</name>
</gene>
<dbReference type="OrthoDB" id="5471300at2"/>
<keyword evidence="6" id="KW-0808">Transferase</keyword>
<dbReference type="RefSeq" id="WP_076523100.1">
    <property type="nucleotide sequence ID" value="NZ_CP048103.1"/>
</dbReference>
<dbReference type="Pfam" id="PF04140">
    <property type="entry name" value="ICMT"/>
    <property type="match status" value="1"/>
</dbReference>
<keyword evidence="4 5" id="KW-0472">Membrane</keyword>
<dbReference type="Proteomes" id="UP000186795">
    <property type="component" value="Unassembled WGS sequence"/>
</dbReference>
<keyword evidence="7" id="KW-1185">Reference proteome</keyword>
<keyword evidence="3 5" id="KW-1133">Transmembrane helix</keyword>
<dbReference type="InterPro" id="IPR052527">
    <property type="entry name" value="Metal_cation-efflux_comp"/>
</dbReference>
<feature type="transmembrane region" description="Helical" evidence="5">
    <location>
        <begin position="33"/>
        <end position="52"/>
    </location>
</feature>
<name>A0A1N7IXE6_9BACL</name>
<dbReference type="Gene3D" id="1.20.120.1630">
    <property type="match status" value="1"/>
</dbReference>
<evidence type="ECO:0000256" key="3">
    <source>
        <dbReference type="ARBA" id="ARBA00022989"/>
    </source>
</evidence>
<protein>
    <submittedName>
        <fullName evidence="6">Protein-S-isoprenylcysteine O-methyltransferase Ste14</fullName>
    </submittedName>
</protein>
<feature type="transmembrane region" description="Helical" evidence="5">
    <location>
        <begin position="123"/>
        <end position="147"/>
    </location>
</feature>
<dbReference type="GO" id="GO:0016020">
    <property type="term" value="C:membrane"/>
    <property type="evidence" value="ECO:0007669"/>
    <property type="project" value="UniProtKB-SubCell"/>
</dbReference>
<proteinExistence type="predicted"/>
<evidence type="ECO:0000256" key="1">
    <source>
        <dbReference type="ARBA" id="ARBA00004141"/>
    </source>
</evidence>
<evidence type="ECO:0000313" key="6">
    <source>
        <dbReference type="EMBL" id="SIS41734.1"/>
    </source>
</evidence>
<keyword evidence="6" id="KW-0489">Methyltransferase</keyword>
<dbReference type="AlphaFoldDB" id="A0A1N7IXE6"/>
<comment type="subcellular location">
    <subcellularLocation>
        <location evidence="1">Membrane</location>
        <topology evidence="1">Multi-pass membrane protein</topology>
    </subcellularLocation>
</comment>
<evidence type="ECO:0000313" key="7">
    <source>
        <dbReference type="Proteomes" id="UP000186795"/>
    </source>
</evidence>
<dbReference type="PANTHER" id="PTHR43847:SF1">
    <property type="entry name" value="BLL3993 PROTEIN"/>
    <property type="match status" value="1"/>
</dbReference>
<accession>A0A1N7IXE6</accession>
<sequence length="181" mass="20807">MMWFAFTPVLLYLLVEGTRKRPREEQKKDCSSTLGLAAALAFMTLLPTVILLDQGRTPFTPHPLFFIGITLGIAGTWFRALAMRTLGRFFSRNIGIQSRHRMVDTGCYRYIRHPGYLGTLGTFLGFALSTASWLAVAGNLFCFLIAYTYRMRVEEKTLVVFFGSAYREYQARTWRLIPYLY</sequence>
<evidence type="ECO:0000256" key="2">
    <source>
        <dbReference type="ARBA" id="ARBA00022692"/>
    </source>
</evidence>
<reference evidence="7" key="1">
    <citation type="submission" date="2017-01" db="EMBL/GenBank/DDBJ databases">
        <authorList>
            <person name="Varghese N."/>
            <person name="Submissions S."/>
        </authorList>
    </citation>
    <scope>NUCLEOTIDE SEQUENCE [LARGE SCALE GENOMIC DNA]</scope>
    <source>
        <strain evidence="7">DSM 45196</strain>
    </source>
</reference>
<dbReference type="GO" id="GO:0004671">
    <property type="term" value="F:protein C-terminal S-isoprenylcysteine carboxyl O-methyltransferase activity"/>
    <property type="evidence" value="ECO:0007669"/>
    <property type="project" value="InterPro"/>
</dbReference>
<dbReference type="GO" id="GO:0032259">
    <property type="term" value="P:methylation"/>
    <property type="evidence" value="ECO:0007669"/>
    <property type="project" value="UniProtKB-KW"/>
</dbReference>
<dbReference type="EMBL" id="FTOD01000001">
    <property type="protein sequence ID" value="SIS41734.1"/>
    <property type="molecule type" value="Genomic_DNA"/>
</dbReference>
<evidence type="ECO:0000256" key="5">
    <source>
        <dbReference type="SAM" id="Phobius"/>
    </source>
</evidence>
<keyword evidence="2 5" id="KW-0812">Transmembrane</keyword>
<organism evidence="6 7">
    <name type="scientific">Kroppenstedtia eburnea</name>
    <dbReference type="NCBI Taxonomy" id="714067"/>
    <lineage>
        <taxon>Bacteria</taxon>
        <taxon>Bacillati</taxon>
        <taxon>Bacillota</taxon>
        <taxon>Bacilli</taxon>
        <taxon>Bacillales</taxon>
        <taxon>Thermoactinomycetaceae</taxon>
        <taxon>Kroppenstedtia</taxon>
    </lineage>
</organism>
<feature type="transmembrane region" description="Helical" evidence="5">
    <location>
        <begin position="64"/>
        <end position="82"/>
    </location>
</feature>